<reference evidence="7 8" key="1">
    <citation type="journal article" date="2024" name="G3 (Bethesda)">
        <title>Genome assembly of Hibiscus sabdariffa L. provides insights into metabolisms of medicinal natural products.</title>
        <authorList>
            <person name="Kim T."/>
        </authorList>
    </citation>
    <scope>NUCLEOTIDE SEQUENCE [LARGE SCALE GENOMIC DNA]</scope>
    <source>
        <strain evidence="7">TK-2024</strain>
        <tissue evidence="7">Old leaves</tissue>
    </source>
</reference>
<evidence type="ECO:0000313" key="7">
    <source>
        <dbReference type="EMBL" id="KAK8529792.1"/>
    </source>
</evidence>
<comment type="caution">
    <text evidence="7">The sequence shown here is derived from an EMBL/GenBank/DDBJ whole genome shotgun (WGS) entry which is preliminary data.</text>
</comment>
<feature type="domain" description="MADS-box" evidence="6">
    <location>
        <begin position="1"/>
        <end position="61"/>
    </location>
</feature>
<dbReference type="Proteomes" id="UP001472677">
    <property type="component" value="Unassembled WGS sequence"/>
</dbReference>
<keyword evidence="2" id="KW-0805">Transcription regulation</keyword>
<dbReference type="Pfam" id="PF00319">
    <property type="entry name" value="SRF-TF"/>
    <property type="match status" value="1"/>
</dbReference>
<dbReference type="InterPro" id="IPR033896">
    <property type="entry name" value="MEF2-like_N"/>
</dbReference>
<dbReference type="PANTHER" id="PTHR48019">
    <property type="entry name" value="SERUM RESPONSE FACTOR HOMOLOG"/>
    <property type="match status" value="1"/>
</dbReference>
<keyword evidence="4" id="KW-0804">Transcription</keyword>
<sequence length="196" mass="22302">MGRGKLVIRRIDNSTSRQVTFSKRRNGLLKKARELSILCDAEVGLIIFSSTGKLYDFASTSMKSVIERFNRVKEEHRQVMNPASEVKQDVLHKWFMGLLLHLVEHNAFIPAPAPAPIDEWNGAVYPSRSWCIVKGLLPSPNSKPYGIRGEMMPQKQCKIQLHIDLSLNTKLLGPVYQEAFNIVKNEIHPSLNWKPL</sequence>
<proteinExistence type="predicted"/>
<dbReference type="InterPro" id="IPR002100">
    <property type="entry name" value="TF_MADSbox"/>
</dbReference>
<dbReference type="PROSITE" id="PS50066">
    <property type="entry name" value="MADS_BOX_2"/>
    <property type="match status" value="1"/>
</dbReference>
<dbReference type="EMBL" id="JBBPBM010000036">
    <property type="protein sequence ID" value="KAK8529792.1"/>
    <property type="molecule type" value="Genomic_DNA"/>
</dbReference>
<accession>A0ABR2D7M8</accession>
<keyword evidence="8" id="KW-1185">Reference proteome</keyword>
<organism evidence="7 8">
    <name type="scientific">Hibiscus sabdariffa</name>
    <name type="common">roselle</name>
    <dbReference type="NCBI Taxonomy" id="183260"/>
    <lineage>
        <taxon>Eukaryota</taxon>
        <taxon>Viridiplantae</taxon>
        <taxon>Streptophyta</taxon>
        <taxon>Embryophyta</taxon>
        <taxon>Tracheophyta</taxon>
        <taxon>Spermatophyta</taxon>
        <taxon>Magnoliopsida</taxon>
        <taxon>eudicotyledons</taxon>
        <taxon>Gunneridae</taxon>
        <taxon>Pentapetalae</taxon>
        <taxon>rosids</taxon>
        <taxon>malvids</taxon>
        <taxon>Malvales</taxon>
        <taxon>Malvaceae</taxon>
        <taxon>Malvoideae</taxon>
        <taxon>Hibiscus</taxon>
    </lineage>
</organism>
<protein>
    <recommendedName>
        <fullName evidence="6">MADS-box domain-containing protein</fullName>
    </recommendedName>
</protein>
<dbReference type="SMART" id="SM00432">
    <property type="entry name" value="MADS"/>
    <property type="match status" value="1"/>
</dbReference>
<dbReference type="PRINTS" id="PR00404">
    <property type="entry name" value="MADSDOMAIN"/>
</dbReference>
<dbReference type="Gene3D" id="3.40.1810.10">
    <property type="entry name" value="Transcription factor, MADS-box"/>
    <property type="match status" value="1"/>
</dbReference>
<evidence type="ECO:0000256" key="1">
    <source>
        <dbReference type="ARBA" id="ARBA00004123"/>
    </source>
</evidence>
<evidence type="ECO:0000256" key="5">
    <source>
        <dbReference type="ARBA" id="ARBA00023242"/>
    </source>
</evidence>
<dbReference type="CDD" id="cd00265">
    <property type="entry name" value="MADS_MEF2_like"/>
    <property type="match status" value="1"/>
</dbReference>
<dbReference type="PROSITE" id="PS00350">
    <property type="entry name" value="MADS_BOX_1"/>
    <property type="match status" value="1"/>
</dbReference>
<dbReference type="InterPro" id="IPR050142">
    <property type="entry name" value="MADS-box/MEF2_TF"/>
</dbReference>
<keyword evidence="3" id="KW-0238">DNA-binding</keyword>
<gene>
    <name evidence="7" type="ORF">V6N12_060561</name>
</gene>
<evidence type="ECO:0000256" key="3">
    <source>
        <dbReference type="ARBA" id="ARBA00023125"/>
    </source>
</evidence>
<dbReference type="SUPFAM" id="SSF55455">
    <property type="entry name" value="SRF-like"/>
    <property type="match status" value="1"/>
</dbReference>
<keyword evidence="5" id="KW-0539">Nucleus</keyword>
<evidence type="ECO:0000256" key="4">
    <source>
        <dbReference type="ARBA" id="ARBA00023163"/>
    </source>
</evidence>
<comment type="subcellular location">
    <subcellularLocation>
        <location evidence="1">Nucleus</location>
    </subcellularLocation>
</comment>
<evidence type="ECO:0000259" key="6">
    <source>
        <dbReference type="PROSITE" id="PS50066"/>
    </source>
</evidence>
<evidence type="ECO:0000313" key="8">
    <source>
        <dbReference type="Proteomes" id="UP001472677"/>
    </source>
</evidence>
<dbReference type="InterPro" id="IPR036879">
    <property type="entry name" value="TF_MADSbox_sf"/>
</dbReference>
<evidence type="ECO:0000256" key="2">
    <source>
        <dbReference type="ARBA" id="ARBA00023015"/>
    </source>
</evidence>
<name>A0ABR2D7M8_9ROSI</name>